<evidence type="ECO:0000313" key="2">
    <source>
        <dbReference type="Proteomes" id="UP001454036"/>
    </source>
</evidence>
<dbReference type="EMBL" id="BAABME010014538">
    <property type="protein sequence ID" value="GAA0187262.1"/>
    <property type="molecule type" value="Genomic_DNA"/>
</dbReference>
<gene>
    <name evidence="1" type="ORF">LIER_34550</name>
</gene>
<sequence length="74" mass="8106">MERGLRKERAGQLIDAGLAPSATKECSAISEFPGNRKLNNFLFRNSQDGLRKALPLEGLILQLASKMEKDCTGT</sequence>
<keyword evidence="2" id="KW-1185">Reference proteome</keyword>
<dbReference type="Proteomes" id="UP001454036">
    <property type="component" value="Unassembled WGS sequence"/>
</dbReference>
<dbReference type="AlphaFoldDB" id="A0AAV3S3D8"/>
<proteinExistence type="predicted"/>
<evidence type="ECO:0000313" key="1">
    <source>
        <dbReference type="EMBL" id="GAA0187262.1"/>
    </source>
</evidence>
<protein>
    <submittedName>
        <fullName evidence="1">Uncharacterized protein</fullName>
    </submittedName>
</protein>
<comment type="caution">
    <text evidence="1">The sequence shown here is derived from an EMBL/GenBank/DDBJ whole genome shotgun (WGS) entry which is preliminary data.</text>
</comment>
<name>A0AAV3S3D8_LITER</name>
<reference evidence="1 2" key="1">
    <citation type="submission" date="2024-01" db="EMBL/GenBank/DDBJ databases">
        <title>The complete chloroplast genome sequence of Lithospermum erythrorhizon: insights into the phylogenetic relationship among Boraginaceae species and the maternal lineages of purple gromwells.</title>
        <authorList>
            <person name="Okada T."/>
            <person name="Watanabe K."/>
        </authorList>
    </citation>
    <scope>NUCLEOTIDE SEQUENCE [LARGE SCALE GENOMIC DNA]</scope>
</reference>
<organism evidence="1 2">
    <name type="scientific">Lithospermum erythrorhizon</name>
    <name type="common">Purple gromwell</name>
    <name type="synonym">Lithospermum officinale var. erythrorhizon</name>
    <dbReference type="NCBI Taxonomy" id="34254"/>
    <lineage>
        <taxon>Eukaryota</taxon>
        <taxon>Viridiplantae</taxon>
        <taxon>Streptophyta</taxon>
        <taxon>Embryophyta</taxon>
        <taxon>Tracheophyta</taxon>
        <taxon>Spermatophyta</taxon>
        <taxon>Magnoliopsida</taxon>
        <taxon>eudicotyledons</taxon>
        <taxon>Gunneridae</taxon>
        <taxon>Pentapetalae</taxon>
        <taxon>asterids</taxon>
        <taxon>lamiids</taxon>
        <taxon>Boraginales</taxon>
        <taxon>Boraginaceae</taxon>
        <taxon>Boraginoideae</taxon>
        <taxon>Lithospermeae</taxon>
        <taxon>Lithospermum</taxon>
    </lineage>
</organism>
<accession>A0AAV3S3D8</accession>